<dbReference type="CDD" id="cd06170">
    <property type="entry name" value="LuxR_C_like"/>
    <property type="match status" value="1"/>
</dbReference>
<keyword evidence="3" id="KW-0804">Transcription</keyword>
<evidence type="ECO:0000256" key="1">
    <source>
        <dbReference type="ARBA" id="ARBA00023015"/>
    </source>
</evidence>
<organism evidence="5 6">
    <name type="scientific">Salininema proteolyticum</name>
    <dbReference type="NCBI Taxonomy" id="1607685"/>
    <lineage>
        <taxon>Bacteria</taxon>
        <taxon>Bacillati</taxon>
        <taxon>Actinomycetota</taxon>
        <taxon>Actinomycetes</taxon>
        <taxon>Glycomycetales</taxon>
        <taxon>Glycomycetaceae</taxon>
        <taxon>Salininema</taxon>
    </lineage>
</organism>
<dbReference type="PANTHER" id="PTHR43214:SF24">
    <property type="entry name" value="TRANSCRIPTIONAL REGULATORY PROTEIN NARL-RELATED"/>
    <property type="match status" value="1"/>
</dbReference>
<keyword evidence="6" id="KW-1185">Reference proteome</keyword>
<dbReference type="Proteomes" id="UP001595823">
    <property type="component" value="Unassembled WGS sequence"/>
</dbReference>
<dbReference type="RefSeq" id="WP_380622170.1">
    <property type="nucleotide sequence ID" value="NZ_JBHSDK010000018.1"/>
</dbReference>
<evidence type="ECO:0000256" key="2">
    <source>
        <dbReference type="ARBA" id="ARBA00023125"/>
    </source>
</evidence>
<comment type="caution">
    <text evidence="5">The sequence shown here is derived from an EMBL/GenBank/DDBJ whole genome shotgun (WGS) entry which is preliminary data.</text>
</comment>
<dbReference type="SUPFAM" id="SSF46894">
    <property type="entry name" value="C-terminal effector domain of the bipartite response regulators"/>
    <property type="match status" value="1"/>
</dbReference>
<dbReference type="InterPro" id="IPR036388">
    <property type="entry name" value="WH-like_DNA-bd_sf"/>
</dbReference>
<proteinExistence type="predicted"/>
<gene>
    <name evidence="5" type="ORF">ACFPET_14130</name>
</gene>
<feature type="domain" description="HTH luxR-type" evidence="4">
    <location>
        <begin position="249"/>
        <end position="314"/>
    </location>
</feature>
<dbReference type="PROSITE" id="PS50043">
    <property type="entry name" value="HTH_LUXR_2"/>
    <property type="match status" value="1"/>
</dbReference>
<protein>
    <submittedName>
        <fullName evidence="5">LuxR C-terminal-related transcriptional regulator</fullName>
    </submittedName>
</protein>
<dbReference type="SMART" id="SM00421">
    <property type="entry name" value="HTH_LUXR"/>
    <property type="match status" value="1"/>
</dbReference>
<reference evidence="6" key="1">
    <citation type="journal article" date="2019" name="Int. J. Syst. Evol. Microbiol.">
        <title>The Global Catalogue of Microorganisms (GCM) 10K type strain sequencing project: providing services to taxonomists for standard genome sequencing and annotation.</title>
        <authorList>
            <consortium name="The Broad Institute Genomics Platform"/>
            <consortium name="The Broad Institute Genome Sequencing Center for Infectious Disease"/>
            <person name="Wu L."/>
            <person name="Ma J."/>
        </authorList>
    </citation>
    <scope>NUCLEOTIDE SEQUENCE [LARGE SCALE GENOMIC DNA]</scope>
    <source>
        <strain evidence="6">IBRC-M 10908</strain>
    </source>
</reference>
<keyword evidence="2" id="KW-0238">DNA-binding</keyword>
<name>A0ABV8U179_9ACTN</name>
<sequence>MSHSPALPPAAEQLYGTLVHLPAPVDADEACQTAEMDPEEFAAAVAHLASVELIEVRDGRLHPRSPKSALYNLIASQQDSLTAMMETLPALSKHYRHGIEAMETAPMVEKVTGREDSVRELNRLVEGAADIVQVFERPPFGKSGPFDGSGPSPLSRGAAVQVVYESSVLSLPDRVAGMEARAGLGEESRIRDRLPFHLFLVDSDEAAIPLGRPGRSFDSVLLVHSSVLTEALSDLFAALWELSVPAFSADRSAVELSVEERELLRFLAAGIKDEAIARRLHVSPRTVSRRVNALLERMGGTNRFQAGLLAAKRGWI</sequence>
<dbReference type="EMBL" id="JBHSDK010000018">
    <property type="protein sequence ID" value="MFC4336341.1"/>
    <property type="molecule type" value="Genomic_DNA"/>
</dbReference>
<dbReference type="Pfam" id="PF00196">
    <property type="entry name" value="GerE"/>
    <property type="match status" value="1"/>
</dbReference>
<dbReference type="Gene3D" id="1.10.10.10">
    <property type="entry name" value="Winged helix-like DNA-binding domain superfamily/Winged helix DNA-binding domain"/>
    <property type="match status" value="1"/>
</dbReference>
<dbReference type="InterPro" id="IPR016032">
    <property type="entry name" value="Sig_transdc_resp-reg_C-effctor"/>
</dbReference>
<accession>A0ABV8U179</accession>
<evidence type="ECO:0000259" key="4">
    <source>
        <dbReference type="PROSITE" id="PS50043"/>
    </source>
</evidence>
<evidence type="ECO:0000256" key="3">
    <source>
        <dbReference type="ARBA" id="ARBA00023163"/>
    </source>
</evidence>
<dbReference type="PANTHER" id="PTHR43214">
    <property type="entry name" value="TWO-COMPONENT RESPONSE REGULATOR"/>
    <property type="match status" value="1"/>
</dbReference>
<keyword evidence="1" id="KW-0805">Transcription regulation</keyword>
<dbReference type="PRINTS" id="PR00038">
    <property type="entry name" value="HTHLUXR"/>
</dbReference>
<dbReference type="InterPro" id="IPR000792">
    <property type="entry name" value="Tscrpt_reg_LuxR_C"/>
</dbReference>
<evidence type="ECO:0000313" key="5">
    <source>
        <dbReference type="EMBL" id="MFC4336341.1"/>
    </source>
</evidence>
<dbReference type="InterPro" id="IPR039420">
    <property type="entry name" value="WalR-like"/>
</dbReference>
<evidence type="ECO:0000313" key="6">
    <source>
        <dbReference type="Proteomes" id="UP001595823"/>
    </source>
</evidence>